<evidence type="ECO:0000313" key="2">
    <source>
        <dbReference type="Proteomes" id="UP000580839"/>
    </source>
</evidence>
<name>A0A849SEU4_UNCEI</name>
<protein>
    <recommendedName>
        <fullName evidence="3">T9SS type A sorting domain-containing protein</fullName>
    </recommendedName>
</protein>
<comment type="caution">
    <text evidence="1">The sequence shown here is derived from an EMBL/GenBank/DDBJ whole genome shotgun (WGS) entry which is preliminary data.</text>
</comment>
<evidence type="ECO:0000313" key="1">
    <source>
        <dbReference type="EMBL" id="NOT33001.1"/>
    </source>
</evidence>
<dbReference type="EMBL" id="JABFRW010000024">
    <property type="protein sequence ID" value="NOT33001.1"/>
    <property type="molecule type" value="Genomic_DNA"/>
</dbReference>
<dbReference type="Gene3D" id="2.60.40.10">
    <property type="entry name" value="Immunoglobulins"/>
    <property type="match status" value="1"/>
</dbReference>
<proteinExistence type="predicted"/>
<accession>A0A849SEU4</accession>
<gene>
    <name evidence="1" type="ORF">HOP12_02400</name>
</gene>
<dbReference type="InterPro" id="IPR013783">
    <property type="entry name" value="Ig-like_fold"/>
</dbReference>
<evidence type="ECO:0008006" key="3">
    <source>
        <dbReference type="Google" id="ProtNLM"/>
    </source>
</evidence>
<reference evidence="1 2" key="1">
    <citation type="submission" date="2020-04" db="EMBL/GenBank/DDBJ databases">
        <title>Metagenomic profiling of ammonia- and methane-oxidizing microorganisms in a Dutch drinking water treatment plant.</title>
        <authorList>
            <person name="Poghosyan L."/>
            <person name="Leucker S."/>
        </authorList>
    </citation>
    <scope>NUCLEOTIDE SEQUENCE [LARGE SCALE GENOMIC DNA]</scope>
    <source>
        <strain evidence="1">S-RSF-IL-03</strain>
    </source>
</reference>
<dbReference type="Gene3D" id="2.60.40.4070">
    <property type="match status" value="1"/>
</dbReference>
<sequence>MRARSSIAFTVRAALPRLAALLTLAATCGGFAPVALAGVNYVTLRALSGGAGNTLVPLDTFYVDVGVSDGLGFRNVSTVTVDLSFAGADPVTGGPAFGAEFRWTRSGNSWTRLAPGNSTWQILPTLCDVDASANSNSTQRVRFALVIGAIARGSSTGQWSISGTSTHLLGLLPSTGTTAGVRMAPSVELTELTADGWFAPASAGATEVPITLPQEGSISASMRANTPYRLGVVGDSLQGGVNAIPPSQIKWSSSTGASGSLSIAGSDLIGSQLADTDEGGQKHTLTLTLDVPIGTSGDVYTGPLEFVGQSTSGVATVRDTTLLHATIASVGFAADSVVAEMQPLSVIAGSIADTFVTYAHVYPGFLTTGVNRFRIALPAGYANPRLIDVRSTTGPIAFEDRSTANYVESRLLSTVTVSKMIELHFVVDAPTLGDAVGKPFPVFYEDTTGTLGFQAAIQGNANGLIDADSWTVRVSPGSLATIAISPNVAALATDSSMTFRAAAVDAHGNEVLVPIAWQVLDGLGTVDGSGQFTALSPGIERVVAGHNGVSDTAVVTITANSPEVRVVALPQSAATLVPGQQAEVFRFRVVNAASEPETLVAVRFQSRTAGTGTVAQLDADWSVLELMFDDGSVAAPGFAAPAPLASAGASGGLIAFTGFSLVVPAKDSVVLFVRGGPSLVARDSDALDLRIENAAAVTVLPATVMRGSFPLDPAGTFAVDGMSAAQIQRFAVPINPLTVGAVRHLALDFRVPPNGYASDVLQRLNVVNLGTARAALDLAAMEAWADDGDGAFDALADARLGALTFTGDRWELTGLARALGAGGVRVFVTVSIAESAAEDSTVRLGLPSSPDPALGVQSGNDGPVDVPVNESFEAVISTVDRVVFAASAIKPHVCQPGQPDVSTLELLVTNRYTTDRTLTTFAVRNRTLGPGNAAELDGEIDRVALRLDGDDDGVLDDPATDPLLGAASLVGGRASFTGLSCSLPAGATRRLFVTLDVSASGAADGDQLDLDLEGPAAVDFDVATAVSAAWPVSSGGRGLVDGMRAIQLANRGAPALTLGPNDGPIRVLDVVIPRNGYRDDVLQAVRLENRGSAGAAEIAELRLWRDGGDGAFDAGSGDDAALGPLTLFNGAWQSPFLSEPITLGGARLFASITVSGTPADSSTVQLAIPMGGIAMASDNSGPLDRAVVNAETQVLSSAPLLTSLAIEPSASTPSQPLVFRMTVRNTGNESIQSVTPTAPVLSGSATAGYVSGPTPASVDLAPGEQRDITWSWLATGAGELRFSSGVTGTGTPSGLPRRSLTSTSGLHRVFVRADSLGLFATASLPGALSRGQAGVTAYSLTLTHPGFAGASAIRVTGLRVHLEAEDGSPVVPAELLSRIEVFEGATIYLSRTALETSGGDLDLTLATPFVVQPGEPVTLGLRLDVSSSTVVPNFRVRIANRFDFTAEDATSGALVLVTANSPAYPIVSGVARVGAPATELQVASPPSGERRAAPGQLDATLARWQVTSPGVTGVTSDVRMTSYVMVLEDANGLRIADPRTVITRVRVVGPLQTLVDRSLSAADTAGVTLVFSPALNVPANTPLELQVHADLATAAPLGRYRLAILDSTRVSVSDPNSGASIPVRLATTPLHSDTLRIESRADTLRAHSTPGFPPTLPAGRIDALAVTALLRHPGAPTVGRVRVDGVALRVLDGARQLIAPSVVLDRVRATWNGVPIATEFDPPASVSPVVLAWPARYVEAGATDTVRIYVNVAGDAPLGLVELVIQGAEVAVRDANLGTFVALVGESPTSLPLSSGITRIEAASLLLVVGGQSLIPATVVGDGGEVAALRLTFANGAASGAGTVGFDRLAVRAVDDAGIAIPIGRIATGLTLRRGAVVWANRGGLSATDSIATLVAAAPIDVAVGTPEALELSLAPRNGASGRFRLSIEAADVGVLQPGGALSVAVLPAQGQAFPLRTESAGFADASLTGSYSNFPNPFAAGRTTTRFVFFVPASGRATLRIWTARGEAVATVLEDAAVATGLRQVDTWDGRNGRGDVVVNGAYVAELILRLDGGRTERALRRVAVVR</sequence>
<dbReference type="Proteomes" id="UP000580839">
    <property type="component" value="Unassembled WGS sequence"/>
</dbReference>
<organism evidence="1 2">
    <name type="scientific">Eiseniibacteriota bacterium</name>
    <dbReference type="NCBI Taxonomy" id="2212470"/>
    <lineage>
        <taxon>Bacteria</taxon>
        <taxon>Candidatus Eiseniibacteriota</taxon>
    </lineage>
</organism>